<evidence type="ECO:0008006" key="5">
    <source>
        <dbReference type="Google" id="ProtNLM"/>
    </source>
</evidence>
<feature type="signal peptide" evidence="2">
    <location>
        <begin position="1"/>
        <end position="19"/>
    </location>
</feature>
<evidence type="ECO:0000313" key="3">
    <source>
        <dbReference type="EMBL" id="MCI4681420.1"/>
    </source>
</evidence>
<dbReference type="RefSeq" id="WP_243065489.1">
    <property type="nucleotide sequence ID" value="NZ_JAIVFK010000023.1"/>
</dbReference>
<gene>
    <name evidence="3" type="ORF">K2U94_01310</name>
</gene>
<comment type="caution">
    <text evidence="3">The sequence shown here is derived from an EMBL/GenBank/DDBJ whole genome shotgun (WGS) entry which is preliminary data.</text>
</comment>
<feature type="region of interest" description="Disordered" evidence="1">
    <location>
        <begin position="31"/>
        <end position="80"/>
    </location>
</feature>
<accession>A0ABS9Z1T3</accession>
<keyword evidence="4" id="KW-1185">Reference proteome</keyword>
<name>A0ABS9Z1T3_9HYPH</name>
<reference evidence="3" key="1">
    <citation type="journal article" date="2022" name="ISME J.">
        <title>Identification of active gaseous-alkane degraders at natural gas seeps.</title>
        <authorList>
            <person name="Farhan Ul Haque M."/>
            <person name="Hernandez M."/>
            <person name="Crombie A.T."/>
            <person name="Murrell J.C."/>
        </authorList>
    </citation>
    <scope>NUCLEOTIDE SEQUENCE</scope>
    <source>
        <strain evidence="3">PC2</strain>
    </source>
</reference>
<evidence type="ECO:0000313" key="4">
    <source>
        <dbReference type="Proteomes" id="UP001139104"/>
    </source>
</evidence>
<dbReference type="Proteomes" id="UP001139104">
    <property type="component" value="Unassembled WGS sequence"/>
</dbReference>
<feature type="chain" id="PRO_5046505666" description="Lipoprotein" evidence="2">
    <location>
        <begin position="20"/>
        <end position="80"/>
    </location>
</feature>
<protein>
    <recommendedName>
        <fullName evidence="5">Lipoprotein</fullName>
    </recommendedName>
</protein>
<evidence type="ECO:0000256" key="1">
    <source>
        <dbReference type="SAM" id="MobiDB-lite"/>
    </source>
</evidence>
<keyword evidence="2" id="KW-0732">Signal</keyword>
<sequence>MTCRSLIKTALLAAALSGALLLEGCGRRGPPVPVDSAAAQKTGEGANATAQPHQKLPTGLDPYSLKAGARKTPTPFDFLL</sequence>
<evidence type="ECO:0000256" key="2">
    <source>
        <dbReference type="SAM" id="SignalP"/>
    </source>
</evidence>
<organism evidence="3 4">
    <name type="scientific">Candidatus Rhodoblastus alkanivorans</name>
    <dbReference type="NCBI Taxonomy" id="2954117"/>
    <lineage>
        <taxon>Bacteria</taxon>
        <taxon>Pseudomonadati</taxon>
        <taxon>Pseudomonadota</taxon>
        <taxon>Alphaproteobacteria</taxon>
        <taxon>Hyphomicrobiales</taxon>
        <taxon>Rhodoblastaceae</taxon>
        <taxon>Rhodoblastus</taxon>
    </lineage>
</organism>
<proteinExistence type="predicted"/>
<dbReference type="EMBL" id="JAIVFP010000001">
    <property type="protein sequence ID" value="MCI4681420.1"/>
    <property type="molecule type" value="Genomic_DNA"/>
</dbReference>